<keyword evidence="2" id="KW-1185">Reference proteome</keyword>
<accession>A0ABQ9WMB2</accession>
<organism evidence="1 2">
    <name type="scientific">Blattamonas nauphoetae</name>
    <dbReference type="NCBI Taxonomy" id="2049346"/>
    <lineage>
        <taxon>Eukaryota</taxon>
        <taxon>Metamonada</taxon>
        <taxon>Preaxostyla</taxon>
        <taxon>Oxymonadida</taxon>
        <taxon>Blattamonas</taxon>
    </lineage>
</organism>
<protein>
    <submittedName>
        <fullName evidence="1">Uncharacterized protein</fullName>
    </submittedName>
</protein>
<gene>
    <name evidence="1" type="ORF">BLNAU_24478</name>
</gene>
<sequence>MGRSFTICPFPSQDKCCLEKLSDLLQAGQIFKTQRKMTTVKRRVIELILHIIISQVILLDELIFNDEITYVLQVLVSAADLGVDSQGGITQTTSISQVPEKVNIVELLVQPSNQKHFS</sequence>
<dbReference type="Proteomes" id="UP001281761">
    <property type="component" value="Unassembled WGS sequence"/>
</dbReference>
<reference evidence="1 2" key="1">
    <citation type="journal article" date="2022" name="bioRxiv">
        <title>Genomics of Preaxostyla Flagellates Illuminates Evolutionary Transitions and the Path Towards Mitochondrial Loss.</title>
        <authorList>
            <person name="Novak L.V.F."/>
            <person name="Treitli S.C."/>
            <person name="Pyrih J."/>
            <person name="Halakuc P."/>
            <person name="Pipaliya S.V."/>
            <person name="Vacek V."/>
            <person name="Brzon O."/>
            <person name="Soukal P."/>
            <person name="Eme L."/>
            <person name="Dacks J.B."/>
            <person name="Karnkowska A."/>
            <person name="Elias M."/>
            <person name="Hampl V."/>
        </authorList>
    </citation>
    <scope>NUCLEOTIDE SEQUENCE [LARGE SCALE GENOMIC DNA]</scope>
    <source>
        <strain evidence="1">NAU3</strain>
        <tissue evidence="1">Gut</tissue>
    </source>
</reference>
<evidence type="ECO:0000313" key="1">
    <source>
        <dbReference type="EMBL" id="KAK2940611.1"/>
    </source>
</evidence>
<name>A0ABQ9WMB2_9EUKA</name>
<dbReference type="EMBL" id="JARBJD010000645">
    <property type="protein sequence ID" value="KAK2940611.1"/>
    <property type="molecule type" value="Genomic_DNA"/>
</dbReference>
<evidence type="ECO:0000313" key="2">
    <source>
        <dbReference type="Proteomes" id="UP001281761"/>
    </source>
</evidence>
<proteinExistence type="predicted"/>
<comment type="caution">
    <text evidence="1">The sequence shown here is derived from an EMBL/GenBank/DDBJ whole genome shotgun (WGS) entry which is preliminary data.</text>
</comment>